<dbReference type="EMBL" id="CM039172">
    <property type="protein sequence ID" value="KAH9786400.1"/>
    <property type="molecule type" value="Genomic_DNA"/>
</dbReference>
<organism evidence="1 2">
    <name type="scientific">Citrus sinensis</name>
    <name type="common">Sweet orange</name>
    <name type="synonym">Citrus aurantium var. sinensis</name>
    <dbReference type="NCBI Taxonomy" id="2711"/>
    <lineage>
        <taxon>Eukaryota</taxon>
        <taxon>Viridiplantae</taxon>
        <taxon>Streptophyta</taxon>
        <taxon>Embryophyta</taxon>
        <taxon>Tracheophyta</taxon>
        <taxon>Spermatophyta</taxon>
        <taxon>Magnoliopsida</taxon>
        <taxon>eudicotyledons</taxon>
        <taxon>Gunneridae</taxon>
        <taxon>Pentapetalae</taxon>
        <taxon>rosids</taxon>
        <taxon>malvids</taxon>
        <taxon>Sapindales</taxon>
        <taxon>Rutaceae</taxon>
        <taxon>Aurantioideae</taxon>
        <taxon>Citrus</taxon>
    </lineage>
</organism>
<evidence type="ECO:0000313" key="2">
    <source>
        <dbReference type="Proteomes" id="UP000829398"/>
    </source>
</evidence>
<dbReference type="Proteomes" id="UP000829398">
    <property type="component" value="Chromosome 3"/>
</dbReference>
<gene>
    <name evidence="1" type="ORF">KPL71_010257</name>
</gene>
<keyword evidence="2" id="KW-1185">Reference proteome</keyword>
<reference evidence="2" key="1">
    <citation type="journal article" date="2023" name="Hortic. Res.">
        <title>A chromosome-level phased genome enabling allele-level studies in sweet orange: a case study on citrus Huanglongbing tolerance.</title>
        <authorList>
            <person name="Wu B."/>
            <person name="Yu Q."/>
            <person name="Deng Z."/>
            <person name="Duan Y."/>
            <person name="Luo F."/>
            <person name="Gmitter F. Jr."/>
        </authorList>
    </citation>
    <scope>NUCLEOTIDE SEQUENCE [LARGE SCALE GENOMIC DNA]</scope>
    <source>
        <strain evidence="2">cv. Valencia</strain>
    </source>
</reference>
<name>A0ACB8MML0_CITSI</name>
<accession>A0ACB8MML0</accession>
<protein>
    <submittedName>
        <fullName evidence="1">Beta-glucosidase 11</fullName>
    </submittedName>
</protein>
<proteinExistence type="predicted"/>
<comment type="caution">
    <text evidence="1">The sequence shown here is derived from an EMBL/GenBank/DDBJ whole genome shotgun (WGS) entry which is preliminary data.</text>
</comment>
<evidence type="ECO:0000313" key="1">
    <source>
        <dbReference type="EMBL" id="KAH9786400.1"/>
    </source>
</evidence>
<sequence length="537" mass="60430">MLDTVASLARKIFSLVAKIADGNHSCGISALTAVEYSKNDFPPGFLFGASTSAYQVEGAANEDGRTPSIWDTFAHAGNVHGTGDIACDGYHKYKEDVKLMADTGLDAYRFSISWSRLIPNGRGPVNPKGLQYYNNLINELISYGIQPHVTLHHFDLPQALEDEYGGWINRTIMLCRHSDSNRDALALLPKSSVSTDFTIAACSISMNVYSSILSTLECRKDFTAYADVCFRQFGDRVSYWTTVNEPNAFANLGYDYGIAPPQRCSSINHCSRGNSSTEPYITVHHVLLAHASVARLYRKKYQDKQRGYIGVNIFAFGLLPLTNSTEDAIATQRYYDFLIGWMANPLVYGDYPKIMKQNVGSRLPAFSDRESKQVKGSADFLGVINYYIVYVKDNPSSLNKKLRDWNADSATEIFCQNTPRRSSLKDISRVKYLHAYIGSVLDAVSVCFLFLKKNGRNGSNIRGYFMWSFLDVFELMDGYESSYGLYYVDRDDPDLKRYPKLSAHWYSQFLKGRSLSSDEDFALEKNFSGPSYGHDYQ</sequence>